<gene>
    <name evidence="2" type="ORF">CROQUDRAFT_662858</name>
    <name evidence="1" type="ORF">CROQUDRAFT_666960</name>
</gene>
<comment type="caution">
    <text evidence="1">The sequence shown here is derived from an EMBL/GenBank/DDBJ whole genome shotgun (WGS) entry which is preliminary data.</text>
</comment>
<accession>A0A9P6N866</accession>
<organism evidence="1 3">
    <name type="scientific">Cronartium quercuum f. sp. fusiforme G11</name>
    <dbReference type="NCBI Taxonomy" id="708437"/>
    <lineage>
        <taxon>Eukaryota</taxon>
        <taxon>Fungi</taxon>
        <taxon>Dikarya</taxon>
        <taxon>Basidiomycota</taxon>
        <taxon>Pucciniomycotina</taxon>
        <taxon>Pucciniomycetes</taxon>
        <taxon>Pucciniales</taxon>
        <taxon>Coleosporiaceae</taxon>
        <taxon>Cronartium</taxon>
    </lineage>
</organism>
<sequence>MSQPKLDFLNQQHLARQINSSDPQQIANLISRARILLSLNAEDEIQHSNAYLQRVMYLIRWLRGDGRKVGVDVPD</sequence>
<dbReference type="Proteomes" id="UP000886653">
    <property type="component" value="Unassembled WGS sequence"/>
</dbReference>
<evidence type="ECO:0000313" key="2">
    <source>
        <dbReference type="EMBL" id="KAG0142216.1"/>
    </source>
</evidence>
<dbReference type="EMBL" id="MU167893">
    <property type="protein sequence ID" value="KAG0139036.1"/>
    <property type="molecule type" value="Genomic_DNA"/>
</dbReference>
<evidence type="ECO:0000313" key="3">
    <source>
        <dbReference type="Proteomes" id="UP000886653"/>
    </source>
</evidence>
<keyword evidence="3" id="KW-1185">Reference proteome</keyword>
<dbReference type="EMBL" id="MU167356">
    <property type="protein sequence ID" value="KAG0142216.1"/>
    <property type="molecule type" value="Genomic_DNA"/>
</dbReference>
<proteinExistence type="predicted"/>
<name>A0A9P6N866_9BASI</name>
<protein>
    <submittedName>
        <fullName evidence="1">Uncharacterized protein</fullName>
    </submittedName>
</protein>
<dbReference type="AlphaFoldDB" id="A0A9P6N866"/>
<dbReference type="OrthoDB" id="428822at2759"/>
<evidence type="ECO:0000313" key="1">
    <source>
        <dbReference type="EMBL" id="KAG0139036.1"/>
    </source>
</evidence>
<reference evidence="1" key="1">
    <citation type="submission" date="2013-11" db="EMBL/GenBank/DDBJ databases">
        <title>Genome sequence of the fusiform rust pathogen reveals effectors for host alternation and coevolution with pine.</title>
        <authorList>
            <consortium name="DOE Joint Genome Institute"/>
            <person name="Smith K."/>
            <person name="Pendleton A."/>
            <person name="Kubisiak T."/>
            <person name="Anderson C."/>
            <person name="Salamov A."/>
            <person name="Aerts A."/>
            <person name="Riley R."/>
            <person name="Clum A."/>
            <person name="Lindquist E."/>
            <person name="Ence D."/>
            <person name="Campbell M."/>
            <person name="Kronenberg Z."/>
            <person name="Feau N."/>
            <person name="Dhillon B."/>
            <person name="Hamelin R."/>
            <person name="Burleigh J."/>
            <person name="Smith J."/>
            <person name="Yandell M."/>
            <person name="Nelson C."/>
            <person name="Grigoriev I."/>
            <person name="Davis J."/>
        </authorList>
    </citation>
    <scope>NUCLEOTIDE SEQUENCE</scope>
    <source>
        <strain evidence="1">G11</strain>
    </source>
</reference>